<dbReference type="InterPro" id="IPR050556">
    <property type="entry name" value="Type_II_TA_system_RNase"/>
</dbReference>
<evidence type="ECO:0000256" key="6">
    <source>
        <dbReference type="ARBA" id="ARBA00022842"/>
    </source>
</evidence>
<dbReference type="InterPro" id="IPR022907">
    <property type="entry name" value="VapC_family"/>
</dbReference>
<dbReference type="EC" id="3.1.-.-" evidence="8"/>
<keyword evidence="6 8" id="KW-0460">Magnesium</keyword>
<dbReference type="RefSeq" id="WP_203990775.1">
    <property type="nucleotide sequence ID" value="NZ_BOOU01000071.1"/>
</dbReference>
<dbReference type="AlphaFoldDB" id="A0A919V210"/>
<dbReference type="InterPro" id="IPR029060">
    <property type="entry name" value="PIN-like_dom_sf"/>
</dbReference>
<keyword evidence="3 8" id="KW-0540">Nuclease</keyword>
<feature type="binding site" evidence="8">
    <location>
        <position position="5"/>
    </location>
    <ligand>
        <name>Mg(2+)</name>
        <dbReference type="ChEBI" id="CHEBI:18420"/>
    </ligand>
</feature>
<feature type="binding site" evidence="8">
    <location>
        <position position="103"/>
    </location>
    <ligand>
        <name>Mg(2+)</name>
        <dbReference type="ChEBI" id="CHEBI:18420"/>
    </ligand>
</feature>
<dbReference type="GO" id="GO:0016787">
    <property type="term" value="F:hydrolase activity"/>
    <property type="evidence" value="ECO:0007669"/>
    <property type="project" value="UniProtKB-KW"/>
</dbReference>
<keyword evidence="2 8" id="KW-1277">Toxin-antitoxin system</keyword>
<evidence type="ECO:0000256" key="3">
    <source>
        <dbReference type="ARBA" id="ARBA00022722"/>
    </source>
</evidence>
<evidence type="ECO:0000256" key="8">
    <source>
        <dbReference type="HAMAP-Rule" id="MF_00265"/>
    </source>
</evidence>
<keyword evidence="5 8" id="KW-0378">Hydrolase</keyword>
<evidence type="ECO:0000256" key="4">
    <source>
        <dbReference type="ARBA" id="ARBA00022723"/>
    </source>
</evidence>
<comment type="caution">
    <text evidence="10">The sequence shown here is derived from an EMBL/GenBank/DDBJ whole genome shotgun (WGS) entry which is preliminary data.</text>
</comment>
<dbReference type="Proteomes" id="UP000655287">
    <property type="component" value="Unassembled WGS sequence"/>
</dbReference>
<dbReference type="SUPFAM" id="SSF88723">
    <property type="entry name" value="PIN domain-like"/>
    <property type="match status" value="1"/>
</dbReference>
<reference evidence="10" key="1">
    <citation type="submission" date="2021-01" db="EMBL/GenBank/DDBJ databases">
        <title>Whole genome shotgun sequence of Sphaerisporangium rufum NBRC 109079.</title>
        <authorList>
            <person name="Komaki H."/>
            <person name="Tamura T."/>
        </authorList>
    </citation>
    <scope>NUCLEOTIDE SEQUENCE</scope>
    <source>
        <strain evidence="10">NBRC 109079</strain>
    </source>
</reference>
<dbReference type="EMBL" id="BOOU01000071">
    <property type="protein sequence ID" value="GII80279.1"/>
    <property type="molecule type" value="Genomic_DNA"/>
</dbReference>
<evidence type="ECO:0000256" key="5">
    <source>
        <dbReference type="ARBA" id="ARBA00022801"/>
    </source>
</evidence>
<gene>
    <name evidence="10" type="primary">vapC_1</name>
    <name evidence="8" type="synonym">vapC</name>
    <name evidence="10" type="ORF">Sru01_52610</name>
</gene>
<feature type="domain" description="PIN" evidence="9">
    <location>
        <begin position="2"/>
        <end position="121"/>
    </location>
</feature>
<evidence type="ECO:0000313" key="11">
    <source>
        <dbReference type="Proteomes" id="UP000655287"/>
    </source>
</evidence>
<evidence type="ECO:0000313" key="10">
    <source>
        <dbReference type="EMBL" id="GII80279.1"/>
    </source>
</evidence>
<evidence type="ECO:0000256" key="7">
    <source>
        <dbReference type="ARBA" id="ARBA00038093"/>
    </source>
</evidence>
<dbReference type="HAMAP" id="MF_00265">
    <property type="entry name" value="VapC_Nob1"/>
    <property type="match status" value="1"/>
</dbReference>
<dbReference type="PANTHER" id="PTHR33653:SF1">
    <property type="entry name" value="RIBONUCLEASE VAPC2"/>
    <property type="match status" value="1"/>
</dbReference>
<dbReference type="CDD" id="cd18731">
    <property type="entry name" value="PIN_NgFitB-like"/>
    <property type="match status" value="1"/>
</dbReference>
<organism evidence="10 11">
    <name type="scientific">Sphaerisporangium rufum</name>
    <dbReference type="NCBI Taxonomy" id="1381558"/>
    <lineage>
        <taxon>Bacteria</taxon>
        <taxon>Bacillati</taxon>
        <taxon>Actinomycetota</taxon>
        <taxon>Actinomycetes</taxon>
        <taxon>Streptosporangiales</taxon>
        <taxon>Streptosporangiaceae</taxon>
        <taxon>Sphaerisporangium</taxon>
    </lineage>
</organism>
<proteinExistence type="inferred from homology"/>
<evidence type="ECO:0000256" key="2">
    <source>
        <dbReference type="ARBA" id="ARBA00022649"/>
    </source>
</evidence>
<evidence type="ECO:0000259" key="9">
    <source>
        <dbReference type="Pfam" id="PF01850"/>
    </source>
</evidence>
<dbReference type="GO" id="GO:0004540">
    <property type="term" value="F:RNA nuclease activity"/>
    <property type="evidence" value="ECO:0007669"/>
    <property type="project" value="InterPro"/>
</dbReference>
<comment type="similarity">
    <text evidence="7 8">Belongs to the PINc/VapC protein family.</text>
</comment>
<keyword evidence="11" id="KW-1185">Reference proteome</keyword>
<dbReference type="GO" id="GO:0090729">
    <property type="term" value="F:toxin activity"/>
    <property type="evidence" value="ECO:0007669"/>
    <property type="project" value="UniProtKB-KW"/>
</dbReference>
<evidence type="ECO:0000256" key="1">
    <source>
        <dbReference type="ARBA" id="ARBA00001946"/>
    </source>
</evidence>
<comment type="cofactor">
    <cofactor evidence="1 8">
        <name>Mg(2+)</name>
        <dbReference type="ChEBI" id="CHEBI:18420"/>
    </cofactor>
</comment>
<dbReference type="InterPro" id="IPR002716">
    <property type="entry name" value="PIN_dom"/>
</dbReference>
<dbReference type="GO" id="GO:0000287">
    <property type="term" value="F:magnesium ion binding"/>
    <property type="evidence" value="ECO:0007669"/>
    <property type="project" value="UniProtKB-UniRule"/>
</dbReference>
<keyword evidence="8" id="KW-0800">Toxin</keyword>
<keyword evidence="4 8" id="KW-0479">Metal-binding</keyword>
<accession>A0A919V210</accession>
<comment type="function">
    <text evidence="8">Toxic component of a toxin-antitoxin (TA) system. An RNase.</text>
</comment>
<dbReference type="Pfam" id="PF01850">
    <property type="entry name" value="PIN"/>
    <property type="match status" value="1"/>
</dbReference>
<name>A0A919V210_9ACTN</name>
<protein>
    <recommendedName>
        <fullName evidence="8">Ribonuclease VapC</fullName>
        <shortName evidence="8">RNase VapC</shortName>
        <ecNumber evidence="8">3.1.-.-</ecNumber>
    </recommendedName>
    <alternativeName>
        <fullName evidence="8">Toxin VapC</fullName>
    </alternativeName>
</protein>
<dbReference type="Gene3D" id="3.40.50.1010">
    <property type="entry name" value="5'-nuclease"/>
    <property type="match status" value="1"/>
</dbReference>
<dbReference type="PANTHER" id="PTHR33653">
    <property type="entry name" value="RIBONUCLEASE VAPC2"/>
    <property type="match status" value="1"/>
</dbReference>
<sequence>MIVFDTNVISELMRSQPSAAVVDWVRSQPGRELYTTSVTLAEVTFGIERLPDGNRKQLLKTVADEVFATFEEQVLPFDAAAARPYAVVVTERERAGLPIDGFDAQIAAICRTHGAALATRNIKDFHGTGVEVIDPWHAD</sequence>